<feature type="region of interest" description="Disordered" evidence="1">
    <location>
        <begin position="138"/>
        <end position="162"/>
    </location>
</feature>
<sequence length="176" mass="19432">MDRHCPFLALSSDAIAHYVRSLGRFTLARILADRATPGSDDYLTRDRALFEAAQCVQLEADSPRTIADLVADVRRRVRNSQIYEQWAADLLDAAHSVAKTLQPLCRDALMVALDAEALRRAAADRHAAVAEAYADLYGGEDDEYDPNDELCDDDAHDNDPGRLQAMLDDVAFGDPN</sequence>
<evidence type="ECO:0000313" key="2">
    <source>
        <dbReference type="EMBL" id="KGC20243.1"/>
    </source>
</evidence>
<reference evidence="2 3" key="1">
    <citation type="submission" date="2014-04" db="EMBL/GenBank/DDBJ databases">
        <authorList>
            <person name="Bishop-Lilly K.A."/>
            <person name="Broomall S.M."/>
            <person name="Chain P.S."/>
            <person name="Chertkov O."/>
            <person name="Coyne S.R."/>
            <person name="Daligault H.E."/>
            <person name="Davenport K.W."/>
            <person name="Erkkila T."/>
            <person name="Frey K.G."/>
            <person name="Gibbons H.S."/>
            <person name="Gu W."/>
            <person name="Jaissle J."/>
            <person name="Johnson S.L."/>
            <person name="Koroleva G.I."/>
            <person name="Ladner J.T."/>
            <person name="Lo C.-C."/>
            <person name="Minogue T.D."/>
            <person name="Munk C."/>
            <person name="Palacios G.F."/>
            <person name="Redden C.L."/>
            <person name="Rosenzweig C.N."/>
            <person name="Scholz M.B."/>
            <person name="Teshima H."/>
            <person name="Xu Y."/>
        </authorList>
    </citation>
    <scope>NUCLEOTIDE SEQUENCE [LARGE SCALE GENOMIC DNA]</scope>
    <source>
        <strain evidence="3">gladioli</strain>
    </source>
</reference>
<dbReference type="EMBL" id="JPGG01000012">
    <property type="protein sequence ID" value="KGC20243.1"/>
    <property type="molecule type" value="Genomic_DNA"/>
</dbReference>
<accession>A0AAW3FA54</accession>
<proteinExistence type="predicted"/>
<dbReference type="RefSeq" id="WP_036057479.1">
    <property type="nucleotide sequence ID" value="NZ_KN150851.1"/>
</dbReference>
<dbReference type="AlphaFoldDB" id="A0AAW3FA54"/>
<comment type="caution">
    <text evidence="2">The sequence shown here is derived from an EMBL/GenBank/DDBJ whole genome shotgun (WGS) entry which is preliminary data.</text>
</comment>
<feature type="compositionally biased region" description="Acidic residues" evidence="1">
    <location>
        <begin position="138"/>
        <end position="156"/>
    </location>
</feature>
<protein>
    <submittedName>
        <fullName evidence="2">Uncharacterized protein</fullName>
    </submittedName>
</protein>
<evidence type="ECO:0000256" key="1">
    <source>
        <dbReference type="SAM" id="MobiDB-lite"/>
    </source>
</evidence>
<evidence type="ECO:0000313" key="3">
    <source>
        <dbReference type="Proteomes" id="UP000029590"/>
    </source>
</evidence>
<gene>
    <name evidence="2" type="ORF">DM48_7868</name>
</gene>
<organism evidence="2 3">
    <name type="scientific">Burkholderia gladioli</name>
    <name type="common">Pseudomonas marginata</name>
    <name type="synonym">Phytomonas marginata</name>
    <dbReference type="NCBI Taxonomy" id="28095"/>
    <lineage>
        <taxon>Bacteria</taxon>
        <taxon>Pseudomonadati</taxon>
        <taxon>Pseudomonadota</taxon>
        <taxon>Betaproteobacteria</taxon>
        <taxon>Burkholderiales</taxon>
        <taxon>Burkholderiaceae</taxon>
        <taxon>Burkholderia</taxon>
    </lineage>
</organism>
<dbReference type="Proteomes" id="UP000029590">
    <property type="component" value="Unassembled WGS sequence"/>
</dbReference>
<name>A0AAW3FA54_BURGA</name>